<evidence type="ECO:0000256" key="1">
    <source>
        <dbReference type="SAM" id="SignalP"/>
    </source>
</evidence>
<comment type="caution">
    <text evidence="2">The sequence shown here is derived from an EMBL/GenBank/DDBJ whole genome shotgun (WGS) entry which is preliminary data.</text>
</comment>
<reference evidence="2" key="1">
    <citation type="submission" date="2020-12" db="EMBL/GenBank/DDBJ databases">
        <title>Marinomonas arctica sp. nov., a psychrotolerant bacterium isolated from the Arctic.</title>
        <authorList>
            <person name="Zhang Y."/>
        </authorList>
    </citation>
    <scope>NUCLEOTIDE SEQUENCE</scope>
    <source>
        <strain evidence="2">C1424</strain>
    </source>
</reference>
<dbReference type="Proteomes" id="UP000628710">
    <property type="component" value="Unassembled WGS sequence"/>
</dbReference>
<proteinExistence type="predicted"/>
<accession>A0A934N7N5</accession>
<keyword evidence="3" id="KW-1185">Reference proteome</keyword>
<evidence type="ECO:0000313" key="3">
    <source>
        <dbReference type="Proteomes" id="UP000628710"/>
    </source>
</evidence>
<feature type="chain" id="PRO_5036736949" evidence="1">
    <location>
        <begin position="29"/>
        <end position="47"/>
    </location>
</feature>
<evidence type="ECO:0000313" key="2">
    <source>
        <dbReference type="EMBL" id="MBJ7539246.1"/>
    </source>
</evidence>
<organism evidence="2 3">
    <name type="scientific">Marinomonas transparens</name>
    <dbReference type="NCBI Taxonomy" id="2795388"/>
    <lineage>
        <taxon>Bacteria</taxon>
        <taxon>Pseudomonadati</taxon>
        <taxon>Pseudomonadota</taxon>
        <taxon>Gammaproteobacteria</taxon>
        <taxon>Oceanospirillales</taxon>
        <taxon>Oceanospirillaceae</taxon>
        <taxon>Marinomonas</taxon>
    </lineage>
</organism>
<protein>
    <submittedName>
        <fullName evidence="2">Uncharacterized protein</fullName>
    </submittedName>
</protein>
<name>A0A934N7N5_9GAMM</name>
<dbReference type="RefSeq" id="WP_199469651.1">
    <property type="nucleotide sequence ID" value="NZ_JAEMNX010000022.1"/>
</dbReference>
<dbReference type="EMBL" id="JAEMNX010000022">
    <property type="protein sequence ID" value="MBJ7539246.1"/>
    <property type="molecule type" value="Genomic_DNA"/>
</dbReference>
<gene>
    <name evidence="2" type="ORF">I8J31_16330</name>
</gene>
<feature type="signal peptide" evidence="1">
    <location>
        <begin position="1"/>
        <end position="28"/>
    </location>
</feature>
<dbReference type="AlphaFoldDB" id="A0A934N7N5"/>
<keyword evidence="1" id="KW-0732">Signal</keyword>
<sequence>MKFFKGKIVKWLAGSVVTVVLISLNVPAPVATTAGNAAGEFAAEMVD</sequence>